<reference evidence="3 4" key="1">
    <citation type="submission" date="2018-11" db="EMBL/GenBank/DDBJ databases">
        <title>Vibrio LJC006 sp. nov., isolated from seawater during the bloom of the enteromorpha.</title>
        <authorList>
            <person name="Liang J."/>
        </authorList>
    </citation>
    <scope>NUCLEOTIDE SEQUENCE [LARGE SCALE GENOMIC DNA]</scope>
    <source>
        <strain evidence="3 4">LJC006</strain>
    </source>
</reference>
<dbReference type="GO" id="GO:0016491">
    <property type="term" value="F:oxidoreductase activity"/>
    <property type="evidence" value="ECO:0007669"/>
    <property type="project" value="UniProtKB-KW"/>
</dbReference>
<dbReference type="InterPro" id="IPR050791">
    <property type="entry name" value="Aldo-Keto_reductase"/>
</dbReference>
<dbReference type="AlphaFoldDB" id="A0A3N9U8V0"/>
<evidence type="ECO:0000313" key="3">
    <source>
        <dbReference type="EMBL" id="RQW64646.1"/>
    </source>
</evidence>
<gene>
    <name evidence="3" type="ORF">EES38_00950</name>
</gene>
<evidence type="ECO:0000313" key="4">
    <source>
        <dbReference type="Proteomes" id="UP000281112"/>
    </source>
</evidence>
<dbReference type="EMBL" id="RJVQ01000001">
    <property type="protein sequence ID" value="RQW64646.1"/>
    <property type="molecule type" value="Genomic_DNA"/>
</dbReference>
<keyword evidence="4" id="KW-1185">Reference proteome</keyword>
<evidence type="ECO:0000259" key="2">
    <source>
        <dbReference type="Pfam" id="PF00248"/>
    </source>
</evidence>
<keyword evidence="1" id="KW-0560">Oxidoreductase</keyword>
<dbReference type="RefSeq" id="WP_124935295.1">
    <property type="nucleotide sequence ID" value="NZ_RJVQ01000001.1"/>
</dbReference>
<comment type="caution">
    <text evidence="3">The sequence shown here is derived from an EMBL/GenBank/DDBJ whole genome shotgun (WGS) entry which is preliminary data.</text>
</comment>
<dbReference type="Gene3D" id="3.20.20.100">
    <property type="entry name" value="NADP-dependent oxidoreductase domain"/>
    <property type="match status" value="1"/>
</dbReference>
<organism evidence="3 4">
    <name type="scientific">Vibrio viridaestus</name>
    <dbReference type="NCBI Taxonomy" id="2487322"/>
    <lineage>
        <taxon>Bacteria</taxon>
        <taxon>Pseudomonadati</taxon>
        <taxon>Pseudomonadota</taxon>
        <taxon>Gammaproteobacteria</taxon>
        <taxon>Vibrionales</taxon>
        <taxon>Vibrionaceae</taxon>
        <taxon>Vibrio</taxon>
    </lineage>
</organism>
<dbReference type="InterPro" id="IPR023210">
    <property type="entry name" value="NADP_OxRdtase_dom"/>
</dbReference>
<name>A0A3N9U8V0_9VIBR</name>
<proteinExistence type="predicted"/>
<feature type="domain" description="NADP-dependent oxidoreductase" evidence="2">
    <location>
        <begin position="16"/>
        <end position="309"/>
    </location>
</feature>
<dbReference type="InterPro" id="IPR036812">
    <property type="entry name" value="NAD(P)_OxRdtase_dom_sf"/>
</dbReference>
<dbReference type="PANTHER" id="PTHR43625">
    <property type="entry name" value="AFLATOXIN B1 ALDEHYDE REDUCTASE"/>
    <property type="match status" value="1"/>
</dbReference>
<dbReference type="PANTHER" id="PTHR43625:SF99">
    <property type="entry name" value="ALDO-KETO REDUCTASE 1-RELATED"/>
    <property type="match status" value="1"/>
</dbReference>
<dbReference type="Proteomes" id="UP000281112">
    <property type="component" value="Unassembled WGS sequence"/>
</dbReference>
<dbReference type="OrthoDB" id="9772407at2"/>
<protein>
    <submittedName>
        <fullName evidence="3">Aldo/keto reductase</fullName>
    </submittedName>
</protein>
<accession>A0A3N9U8V0</accession>
<dbReference type="Pfam" id="PF00248">
    <property type="entry name" value="Aldo_ket_red"/>
    <property type="match status" value="1"/>
</dbReference>
<evidence type="ECO:0000256" key="1">
    <source>
        <dbReference type="ARBA" id="ARBA00023002"/>
    </source>
</evidence>
<dbReference type="SUPFAM" id="SSF51430">
    <property type="entry name" value="NAD(P)-linked oxidoreductase"/>
    <property type="match status" value="1"/>
</dbReference>
<dbReference type="GO" id="GO:0005737">
    <property type="term" value="C:cytoplasm"/>
    <property type="evidence" value="ECO:0007669"/>
    <property type="project" value="TreeGrafter"/>
</dbReference>
<sequence length="333" mass="37190">MNTYRILGTQGLKASKLGLGCMGMSHAYGESNEKESKMALDYAVNNGITMLDTAEMYGPYTNEMLIGNWLADGPMKREKIVLATKFGFDITKTRASGLDSRPEHIRDVVDASLERLKTDYIDILYQHRVDPDIPIEDVAGTVGELVKEGKVKYFGMSEASSTTIENAHREFAVSVLQSEYSLWERNIETEILPLLRKLKIGLVPFSPLGRGFFTTEAKSSAQYTKSDFRSWGDPRLQGDNYDKNLQLLNVIKSFALELDATPAQIALAWLLHQGDDIVPIPGSRKIHHIEDNLGSVSLTLSDEQLTTLSNLTSNIGVAGERYTKEFLKFTDRK</sequence>